<dbReference type="AlphaFoldDB" id="A0A2U3LYQ2"/>
<accession>A0A2U3LYQ2</accession>
<evidence type="ECO:0000313" key="1">
    <source>
        <dbReference type="EMBL" id="SPF56968.1"/>
    </source>
</evidence>
<dbReference type="EMBL" id="OMOF01000956">
    <property type="protein sequence ID" value="SPF56968.1"/>
    <property type="molecule type" value="Genomic_DNA"/>
</dbReference>
<gene>
    <name evidence="1" type="ORF">SBF1_960004</name>
</gene>
<proteinExistence type="predicted"/>
<organism evidence="1 2">
    <name type="scientific">Candidatus Desulfosporosinus infrequens</name>
    <dbReference type="NCBI Taxonomy" id="2043169"/>
    <lineage>
        <taxon>Bacteria</taxon>
        <taxon>Bacillati</taxon>
        <taxon>Bacillota</taxon>
        <taxon>Clostridia</taxon>
        <taxon>Eubacteriales</taxon>
        <taxon>Desulfitobacteriaceae</taxon>
        <taxon>Desulfosporosinus</taxon>
    </lineage>
</organism>
<dbReference type="Proteomes" id="UP000238916">
    <property type="component" value="Unassembled WGS sequence"/>
</dbReference>
<reference evidence="2" key="1">
    <citation type="submission" date="2018-02" db="EMBL/GenBank/DDBJ databases">
        <authorList>
            <person name="Hausmann B."/>
        </authorList>
    </citation>
    <scope>NUCLEOTIDE SEQUENCE [LARGE SCALE GENOMIC DNA]</scope>
    <source>
        <strain evidence="2">Peat soil MAG SbF1</strain>
    </source>
</reference>
<name>A0A2U3LYQ2_9FIRM</name>
<sequence>MCNTLYNKKYKSKKYGYNGVQGGGLLCQSQQTMESLCIVPIVTKDSALDMMLVTMRKKNTLISCHHHRISSLLIL</sequence>
<evidence type="ECO:0000313" key="2">
    <source>
        <dbReference type="Proteomes" id="UP000238916"/>
    </source>
</evidence>
<protein>
    <submittedName>
        <fullName evidence="1">Uncharacterized protein</fullName>
    </submittedName>
</protein>